<evidence type="ECO:0000313" key="2">
    <source>
        <dbReference type="EnsemblProtists" id="EOD23475"/>
    </source>
</evidence>
<keyword evidence="3" id="KW-1185">Reference proteome</keyword>
<dbReference type="AlphaFoldDB" id="A0A0D3JIZ0"/>
<dbReference type="KEGG" id="ehx:EMIHUDRAFT_457996"/>
<dbReference type="RefSeq" id="XP_005775904.1">
    <property type="nucleotide sequence ID" value="XM_005775847.1"/>
</dbReference>
<evidence type="ECO:0000313" key="3">
    <source>
        <dbReference type="Proteomes" id="UP000013827"/>
    </source>
</evidence>
<dbReference type="Proteomes" id="UP000013827">
    <property type="component" value="Unassembled WGS sequence"/>
</dbReference>
<evidence type="ECO:0000256" key="1">
    <source>
        <dbReference type="SAM" id="MobiDB-lite"/>
    </source>
</evidence>
<accession>A0A0D3JIZ0</accession>
<reference evidence="2" key="2">
    <citation type="submission" date="2024-10" db="UniProtKB">
        <authorList>
            <consortium name="EnsemblProtists"/>
        </authorList>
    </citation>
    <scope>IDENTIFICATION</scope>
</reference>
<proteinExistence type="predicted"/>
<name>A0A0D3JIZ0_EMIH1</name>
<reference evidence="3" key="1">
    <citation type="journal article" date="2013" name="Nature">
        <title>Pan genome of the phytoplankton Emiliania underpins its global distribution.</title>
        <authorList>
            <person name="Read B.A."/>
            <person name="Kegel J."/>
            <person name="Klute M.J."/>
            <person name="Kuo A."/>
            <person name="Lefebvre S.C."/>
            <person name="Maumus F."/>
            <person name="Mayer C."/>
            <person name="Miller J."/>
            <person name="Monier A."/>
            <person name="Salamov A."/>
            <person name="Young J."/>
            <person name="Aguilar M."/>
            <person name="Claverie J.M."/>
            <person name="Frickenhaus S."/>
            <person name="Gonzalez K."/>
            <person name="Herman E.K."/>
            <person name="Lin Y.C."/>
            <person name="Napier J."/>
            <person name="Ogata H."/>
            <person name="Sarno A.F."/>
            <person name="Shmutz J."/>
            <person name="Schroeder D."/>
            <person name="de Vargas C."/>
            <person name="Verret F."/>
            <person name="von Dassow P."/>
            <person name="Valentin K."/>
            <person name="Van de Peer Y."/>
            <person name="Wheeler G."/>
            <person name="Dacks J.B."/>
            <person name="Delwiche C.F."/>
            <person name="Dyhrman S.T."/>
            <person name="Glockner G."/>
            <person name="John U."/>
            <person name="Richards T."/>
            <person name="Worden A.Z."/>
            <person name="Zhang X."/>
            <person name="Grigoriev I.V."/>
            <person name="Allen A.E."/>
            <person name="Bidle K."/>
            <person name="Borodovsky M."/>
            <person name="Bowler C."/>
            <person name="Brownlee C."/>
            <person name="Cock J.M."/>
            <person name="Elias M."/>
            <person name="Gladyshev V.N."/>
            <person name="Groth M."/>
            <person name="Guda C."/>
            <person name="Hadaegh A."/>
            <person name="Iglesias-Rodriguez M.D."/>
            <person name="Jenkins J."/>
            <person name="Jones B.M."/>
            <person name="Lawson T."/>
            <person name="Leese F."/>
            <person name="Lindquist E."/>
            <person name="Lobanov A."/>
            <person name="Lomsadze A."/>
            <person name="Malik S.B."/>
            <person name="Marsh M.E."/>
            <person name="Mackinder L."/>
            <person name="Mock T."/>
            <person name="Mueller-Roeber B."/>
            <person name="Pagarete A."/>
            <person name="Parker M."/>
            <person name="Probert I."/>
            <person name="Quesneville H."/>
            <person name="Raines C."/>
            <person name="Rensing S.A."/>
            <person name="Riano-Pachon D.M."/>
            <person name="Richier S."/>
            <person name="Rokitta S."/>
            <person name="Shiraiwa Y."/>
            <person name="Soanes D.M."/>
            <person name="van der Giezen M."/>
            <person name="Wahlund T.M."/>
            <person name="Williams B."/>
            <person name="Wilson W."/>
            <person name="Wolfe G."/>
            <person name="Wurch L.L."/>
        </authorList>
    </citation>
    <scope>NUCLEOTIDE SEQUENCE</scope>
</reference>
<feature type="compositionally biased region" description="Low complexity" evidence="1">
    <location>
        <begin position="518"/>
        <end position="539"/>
    </location>
</feature>
<dbReference type="HOGENOM" id="CLU_567962_0_0_1"/>
<feature type="region of interest" description="Disordered" evidence="1">
    <location>
        <begin position="367"/>
        <end position="387"/>
    </location>
</feature>
<sequence length="539" mass="57355">MGCSHSSATTTRTAKQSRSAKQSRAVCAGLPVVGILRCDGARWECAQAIVSAADRAEYHYRIVYAVVEGLPYQHVRAGKPLSASQEEALRVAVEELDLAECVCITGDCGSFVHYQGLIRSRDASLIATMYQRTEKAIVVAIGLEQDDAKRFIVVGLQHIRGFATADVADQEVSEWGLVDESVTTVERKAIITTVERKAKESNAKAIILESTLLPSFSDALRARLGLPVFDALTLVDYFAGRCSAYDGLDPAKLPAIGILRIDYEYPPALGDIACEKHPTLPSQVAEGLTFEVAQEGGPLCSEKRENVAAALQRLQATPGVVGIAGDCGFLMNYLADARSVSKLPCFISALIQCDLMATAYGDEAARASALPSPRPSPSPSSPVGNPTLPSLPAAQAQFLVLTANGAALEPKFAEMLALANVTEAEVQARFHVLGLEDVDGFDAVAKGEAVDTARVEPGIVALAKAAVARFPDVRAILLEYADALRSALGVQVFDAITLVDYVHSSTADNPHFGVKFQTTVPETPSTPSSTPWRKSSPTL</sequence>
<protein>
    <submittedName>
        <fullName evidence="2">Uncharacterized protein</fullName>
    </submittedName>
</protein>
<dbReference type="PaxDb" id="2903-EOD23475"/>
<dbReference type="GeneID" id="17269028"/>
<feature type="region of interest" description="Disordered" evidence="1">
    <location>
        <begin position="515"/>
        <end position="539"/>
    </location>
</feature>
<dbReference type="EnsemblProtists" id="EOD23475">
    <property type="protein sequence ID" value="EOD23475"/>
    <property type="gene ID" value="EMIHUDRAFT_457996"/>
</dbReference>
<organism evidence="2 3">
    <name type="scientific">Emiliania huxleyi (strain CCMP1516)</name>
    <dbReference type="NCBI Taxonomy" id="280463"/>
    <lineage>
        <taxon>Eukaryota</taxon>
        <taxon>Haptista</taxon>
        <taxon>Haptophyta</taxon>
        <taxon>Prymnesiophyceae</taxon>
        <taxon>Isochrysidales</taxon>
        <taxon>Noelaerhabdaceae</taxon>
        <taxon>Emiliania</taxon>
    </lineage>
</organism>